<dbReference type="AlphaFoldDB" id="A0A497UIU0"/>
<proteinExistence type="predicted"/>
<dbReference type="Gene3D" id="3.50.50.60">
    <property type="entry name" value="FAD/NAD(P)-binding domain"/>
    <property type="match status" value="2"/>
</dbReference>
<dbReference type="GO" id="GO:0016491">
    <property type="term" value="F:oxidoreductase activity"/>
    <property type="evidence" value="ECO:0007669"/>
    <property type="project" value="UniProtKB-KW"/>
</dbReference>
<dbReference type="Proteomes" id="UP000233767">
    <property type="component" value="Unassembled WGS sequence"/>
</dbReference>
<dbReference type="EMBL" id="PJND01000008">
    <property type="protein sequence ID" value="PKW20889.1"/>
    <property type="molecule type" value="Genomic_DNA"/>
</dbReference>
<sequence>MADSNTFEVIIIGGSYSGLSAAMSLGRSLRKVLIIDSGKPCNRQTPHSHNFLTQDGETPAAISQKAKKQVMDYPTVNFHEGLAIKAHKTGNDFEVITETGEKFTSKKLIFATGLKDIMPEIDGFADCWGISILHCPYCHGYEARDTKTAILANEDSGFHYAQLLSNWTKDLALFTDGISILTAEQAEIVKKNGVKIIEEAISHIEHDKGKVRHIVFKDGTQFPVETIYCRPNYIQHCPIPEELGCELTEQGLIKTDAFQKTNIDGVFACGDSTSGRSVAVSVSTGSIAGVFANNELTGEAFNS</sequence>
<dbReference type="InterPro" id="IPR050097">
    <property type="entry name" value="Ferredoxin-NADP_redctase_2"/>
</dbReference>
<keyword evidence="1" id="KW-0285">Flavoprotein</keyword>
<dbReference type="RefSeq" id="WP_101472183.1">
    <property type="nucleotide sequence ID" value="NZ_PJND01000008.1"/>
</dbReference>
<reference evidence="5 7" key="2">
    <citation type="submission" date="2018-10" db="EMBL/GenBank/DDBJ databases">
        <title>Genomic Encyclopedia of Archaeal and Bacterial Type Strains, Phase II (KMG-II): from individual species to whole genera.</title>
        <authorList>
            <person name="Goeker M."/>
        </authorList>
    </citation>
    <scope>NUCLEOTIDE SEQUENCE [LARGE SCALE GENOMIC DNA]</scope>
    <source>
        <strain evidence="5 7">DSM 21886</strain>
    </source>
</reference>
<evidence type="ECO:0000313" key="6">
    <source>
        <dbReference type="Proteomes" id="UP000233767"/>
    </source>
</evidence>
<protein>
    <submittedName>
        <fullName evidence="5">Thioredoxin reductase</fullName>
    </submittedName>
</protein>
<accession>A0A497UIU0</accession>
<evidence type="ECO:0000256" key="1">
    <source>
        <dbReference type="ARBA" id="ARBA00022630"/>
    </source>
</evidence>
<dbReference type="PRINTS" id="PR00368">
    <property type="entry name" value="FADPNR"/>
</dbReference>
<dbReference type="PANTHER" id="PTHR48105">
    <property type="entry name" value="THIOREDOXIN REDUCTASE 1-RELATED-RELATED"/>
    <property type="match status" value="1"/>
</dbReference>
<dbReference type="InterPro" id="IPR023753">
    <property type="entry name" value="FAD/NAD-binding_dom"/>
</dbReference>
<dbReference type="PRINTS" id="PR00469">
    <property type="entry name" value="PNDRDTASEII"/>
</dbReference>
<evidence type="ECO:0000313" key="5">
    <source>
        <dbReference type="EMBL" id="RLJ30472.1"/>
    </source>
</evidence>
<reference evidence="4 6" key="1">
    <citation type="submission" date="2017-12" db="EMBL/GenBank/DDBJ databases">
        <title>Genomic Encyclopedia of Type Strains, Phase III (KMG-III): the genomes of soil and plant-associated and newly described type strains.</title>
        <authorList>
            <person name="Whitman W."/>
        </authorList>
    </citation>
    <scope>NUCLEOTIDE SEQUENCE [LARGE SCALE GENOMIC DNA]</scope>
    <source>
        <strain evidence="4 6">IP-10</strain>
    </source>
</reference>
<evidence type="ECO:0000259" key="3">
    <source>
        <dbReference type="Pfam" id="PF07992"/>
    </source>
</evidence>
<dbReference type="EMBL" id="RCCB01000011">
    <property type="protein sequence ID" value="RLJ30472.1"/>
    <property type="molecule type" value="Genomic_DNA"/>
</dbReference>
<evidence type="ECO:0000313" key="7">
    <source>
        <dbReference type="Proteomes" id="UP000275027"/>
    </source>
</evidence>
<gene>
    <name evidence="4" type="ORF">B0G92_2168</name>
    <name evidence="5" type="ORF">CLV50_1882</name>
</gene>
<dbReference type="Proteomes" id="UP000275027">
    <property type="component" value="Unassembled WGS sequence"/>
</dbReference>
<keyword evidence="6" id="KW-1185">Reference proteome</keyword>
<evidence type="ECO:0000256" key="2">
    <source>
        <dbReference type="ARBA" id="ARBA00023002"/>
    </source>
</evidence>
<dbReference type="InterPro" id="IPR036188">
    <property type="entry name" value="FAD/NAD-bd_sf"/>
</dbReference>
<dbReference type="Pfam" id="PF07992">
    <property type="entry name" value="Pyr_redox_2"/>
    <property type="match status" value="1"/>
</dbReference>
<evidence type="ECO:0000313" key="4">
    <source>
        <dbReference type="EMBL" id="PKW20889.1"/>
    </source>
</evidence>
<keyword evidence="2" id="KW-0560">Oxidoreductase</keyword>
<organism evidence="5 7">
    <name type="scientific">Flavobacterium lindanitolerans</name>
    <dbReference type="NCBI Taxonomy" id="428988"/>
    <lineage>
        <taxon>Bacteria</taxon>
        <taxon>Pseudomonadati</taxon>
        <taxon>Bacteroidota</taxon>
        <taxon>Flavobacteriia</taxon>
        <taxon>Flavobacteriales</taxon>
        <taxon>Flavobacteriaceae</taxon>
        <taxon>Flavobacterium</taxon>
    </lineage>
</organism>
<dbReference type="SUPFAM" id="SSF51905">
    <property type="entry name" value="FAD/NAD(P)-binding domain"/>
    <property type="match status" value="1"/>
</dbReference>
<comment type="caution">
    <text evidence="5">The sequence shown here is derived from an EMBL/GenBank/DDBJ whole genome shotgun (WGS) entry which is preliminary data.</text>
</comment>
<name>A0A497UIU0_9FLAO</name>
<feature type="domain" description="FAD/NAD(P)-binding" evidence="3">
    <location>
        <begin position="8"/>
        <end position="281"/>
    </location>
</feature>